<dbReference type="Proteomes" id="UP000471026">
    <property type="component" value="Unassembled WGS sequence"/>
</dbReference>
<evidence type="ECO:0000313" key="3">
    <source>
        <dbReference type="Proteomes" id="UP000471026"/>
    </source>
</evidence>
<organism evidence="2 3">
    <name type="scientific">Kocuria marina subsp. indica</name>
    <dbReference type="NCBI Taxonomy" id="1049583"/>
    <lineage>
        <taxon>Bacteria</taxon>
        <taxon>Bacillati</taxon>
        <taxon>Actinomycetota</taxon>
        <taxon>Actinomycetes</taxon>
        <taxon>Micrococcales</taxon>
        <taxon>Micrococcaceae</taxon>
        <taxon>Kocuria</taxon>
    </lineage>
</organism>
<dbReference type="EMBL" id="WMHZ01000013">
    <property type="protein sequence ID" value="NDO78482.1"/>
    <property type="molecule type" value="Genomic_DNA"/>
</dbReference>
<proteinExistence type="predicted"/>
<dbReference type="AlphaFoldDB" id="A0A6N9QYZ2"/>
<name>A0A6N9QYZ2_9MICC</name>
<protein>
    <submittedName>
        <fullName evidence="2">DUF2087 domain-containing protein</fullName>
    </submittedName>
</protein>
<reference evidence="2 3" key="1">
    <citation type="submission" date="2019-11" db="EMBL/GenBank/DDBJ databases">
        <title>Draft genome sequence of Kocuria indica DP-K7, a methyl red degrading Actinobacterium.</title>
        <authorList>
            <person name="Kumaran S."/>
            <person name="Tischler D."/>
            <person name="Ngo A.C.R."/>
            <person name="Schultes F."/>
        </authorList>
    </citation>
    <scope>NUCLEOTIDE SEQUENCE [LARGE SCALE GENOMIC DNA]</scope>
    <source>
        <strain evidence="2 3">DP-K7</strain>
    </source>
</reference>
<dbReference type="RefSeq" id="WP_162229825.1">
    <property type="nucleotide sequence ID" value="NZ_WMHZ01000013.1"/>
</dbReference>
<feature type="domain" description="DUF2087" evidence="1">
    <location>
        <begin position="98"/>
        <end position="152"/>
    </location>
</feature>
<dbReference type="Pfam" id="PF09860">
    <property type="entry name" value="DUF2087"/>
    <property type="match status" value="1"/>
</dbReference>
<accession>A0A6N9QYZ2</accession>
<evidence type="ECO:0000259" key="1">
    <source>
        <dbReference type="Pfam" id="PF09860"/>
    </source>
</evidence>
<comment type="caution">
    <text evidence="2">The sequence shown here is derived from an EMBL/GenBank/DDBJ whole genome shotgun (WGS) entry which is preliminary data.</text>
</comment>
<sequence>MSANLRSVRSVWAMLRRLRTRTAIGELLASGEVPAGDPELGNLVKLGFAREEAGRIRVSDEFLRDGQDALERYLSPEGVLQGELIDVPDLPARRVDDVVAAVARRVVRPGEAIAESALNERLRMFVLDVAFFRRHAVDTGVLRRSPDGTRYELTED</sequence>
<evidence type="ECO:0000313" key="2">
    <source>
        <dbReference type="EMBL" id="NDO78482.1"/>
    </source>
</evidence>
<dbReference type="InterPro" id="IPR018656">
    <property type="entry name" value="DUF2087"/>
</dbReference>
<gene>
    <name evidence="2" type="ORF">GKZ75_09655</name>
</gene>